<protein>
    <submittedName>
        <fullName evidence="10">Uncharacterized protein</fullName>
    </submittedName>
</protein>
<dbReference type="PANTHER" id="PTHR10485">
    <property type="entry name" value="MITOCHONDRIAL IMPORT INNER MEMBRANE TRANSLOCASE SUBUNIT TIM-17"/>
    <property type="match status" value="1"/>
</dbReference>
<gene>
    <name evidence="10" type="ORF">URODEC1_LOCUS67977</name>
</gene>
<evidence type="ECO:0000256" key="8">
    <source>
        <dbReference type="SAM" id="MobiDB-lite"/>
    </source>
</evidence>
<evidence type="ECO:0000256" key="1">
    <source>
        <dbReference type="ARBA" id="ARBA00004448"/>
    </source>
</evidence>
<dbReference type="EMBL" id="OZ075137">
    <property type="protein sequence ID" value="CAL5006336.1"/>
    <property type="molecule type" value="Genomic_DNA"/>
</dbReference>
<organism evidence="10 11">
    <name type="scientific">Urochloa decumbens</name>
    <dbReference type="NCBI Taxonomy" id="240449"/>
    <lineage>
        <taxon>Eukaryota</taxon>
        <taxon>Viridiplantae</taxon>
        <taxon>Streptophyta</taxon>
        <taxon>Embryophyta</taxon>
        <taxon>Tracheophyta</taxon>
        <taxon>Spermatophyta</taxon>
        <taxon>Magnoliopsida</taxon>
        <taxon>Liliopsida</taxon>
        <taxon>Poales</taxon>
        <taxon>Poaceae</taxon>
        <taxon>PACMAD clade</taxon>
        <taxon>Panicoideae</taxon>
        <taxon>Panicodae</taxon>
        <taxon>Paniceae</taxon>
        <taxon>Melinidinae</taxon>
        <taxon>Urochloa</taxon>
    </lineage>
</organism>
<feature type="region of interest" description="Disordered" evidence="8">
    <location>
        <begin position="156"/>
        <end position="200"/>
    </location>
</feature>
<comment type="similarity">
    <text evidence="2">Belongs to the Tim17/Tim22/Tim23 family.</text>
</comment>
<dbReference type="PANTHER" id="PTHR10485:SF13">
    <property type="match status" value="1"/>
</dbReference>
<evidence type="ECO:0000256" key="9">
    <source>
        <dbReference type="SAM" id="Phobius"/>
    </source>
</evidence>
<feature type="transmembrane region" description="Helical" evidence="9">
    <location>
        <begin position="123"/>
        <end position="145"/>
    </location>
</feature>
<dbReference type="Proteomes" id="UP001497457">
    <property type="component" value="Chromosome 27b"/>
</dbReference>
<keyword evidence="11" id="KW-1185">Reference proteome</keyword>
<keyword evidence="5 9" id="KW-1133">Transmembrane helix</keyword>
<evidence type="ECO:0000256" key="7">
    <source>
        <dbReference type="ARBA" id="ARBA00023136"/>
    </source>
</evidence>
<keyword evidence="4" id="KW-0999">Mitochondrion inner membrane</keyword>
<comment type="subcellular location">
    <subcellularLocation>
        <location evidence="1">Mitochondrion inner membrane</location>
        <topology evidence="1">Multi-pass membrane protein</topology>
    </subcellularLocation>
</comment>
<evidence type="ECO:0000256" key="5">
    <source>
        <dbReference type="ARBA" id="ARBA00022989"/>
    </source>
</evidence>
<evidence type="ECO:0000256" key="6">
    <source>
        <dbReference type="ARBA" id="ARBA00023128"/>
    </source>
</evidence>
<evidence type="ECO:0000313" key="10">
    <source>
        <dbReference type="EMBL" id="CAL5006336.1"/>
    </source>
</evidence>
<keyword evidence="6" id="KW-0496">Mitochondrion</keyword>
<evidence type="ECO:0000256" key="3">
    <source>
        <dbReference type="ARBA" id="ARBA00022692"/>
    </source>
</evidence>
<name>A0ABC9BTE6_9POAL</name>
<dbReference type="AlphaFoldDB" id="A0ABC9BTE6"/>
<dbReference type="GO" id="GO:0005743">
    <property type="term" value="C:mitochondrial inner membrane"/>
    <property type="evidence" value="ECO:0007669"/>
    <property type="project" value="UniProtKB-SubCell"/>
</dbReference>
<dbReference type="Pfam" id="PF02466">
    <property type="entry name" value="Tim17"/>
    <property type="match status" value="1"/>
</dbReference>
<sequence>MGTGGVPLYLDVIPDKRYCFADFVGGGFLLGGACGSTFHFTRGLCRCSSPSPPAIIGGRLAGAAHAVRANAPRVAGRLGAYSALLGALDMTMAHVRRKDDLWNTIAAGGSALGLFNVRRGGRAAAVSTLFGAAIVAAILGADWVLDEWDTRFASEPVTTRMNNAGPLPPATTPRPDLLSAAYLGDSDPSHTPRSMGCTRP</sequence>
<accession>A0ABC9BTE6</accession>
<keyword evidence="7 9" id="KW-0472">Membrane</keyword>
<evidence type="ECO:0000256" key="2">
    <source>
        <dbReference type="ARBA" id="ARBA00008444"/>
    </source>
</evidence>
<reference evidence="10" key="1">
    <citation type="submission" date="2024-10" db="EMBL/GenBank/DDBJ databases">
        <authorList>
            <person name="Ryan C."/>
        </authorList>
    </citation>
    <scope>NUCLEOTIDE SEQUENCE [LARGE SCALE GENOMIC DNA]</scope>
</reference>
<evidence type="ECO:0000256" key="4">
    <source>
        <dbReference type="ARBA" id="ARBA00022792"/>
    </source>
</evidence>
<proteinExistence type="inferred from homology"/>
<keyword evidence="3 9" id="KW-0812">Transmembrane</keyword>
<evidence type="ECO:0000313" key="11">
    <source>
        <dbReference type="Proteomes" id="UP001497457"/>
    </source>
</evidence>